<gene>
    <name evidence="2" type="ORF">FME351_LOCUS22489</name>
    <name evidence="3" type="ORF">TSG867_LOCUS6086</name>
</gene>
<keyword evidence="1" id="KW-0812">Transmembrane</keyword>
<keyword evidence="1" id="KW-0472">Membrane</keyword>
<proteinExistence type="predicted"/>
<evidence type="ECO:0000313" key="3">
    <source>
        <dbReference type="EMBL" id="CAF4298419.1"/>
    </source>
</evidence>
<reference evidence="2" key="1">
    <citation type="submission" date="2021-02" db="EMBL/GenBank/DDBJ databases">
        <authorList>
            <person name="Nowell W R."/>
        </authorList>
    </citation>
    <scope>NUCLEOTIDE SEQUENCE</scope>
</reference>
<dbReference type="EMBL" id="CAJOBQ010000223">
    <property type="protein sequence ID" value="CAF4298419.1"/>
    <property type="molecule type" value="Genomic_DNA"/>
</dbReference>
<dbReference type="AlphaFoldDB" id="A0A818NRI9"/>
<dbReference type="EMBL" id="CAJNYU010002927">
    <property type="protein sequence ID" value="CAF3611867.1"/>
    <property type="molecule type" value="Genomic_DNA"/>
</dbReference>
<accession>A0A818NRI9</accession>
<evidence type="ECO:0000313" key="4">
    <source>
        <dbReference type="Proteomes" id="UP000663869"/>
    </source>
</evidence>
<feature type="transmembrane region" description="Helical" evidence="1">
    <location>
        <begin position="227"/>
        <end position="249"/>
    </location>
</feature>
<sequence length="406" mass="44786">MATMSSDMVEVDDPEAGEKFLVHVDRTVNGVFAHNAWAQLKAAEISEAELEQVIQSEGLESDEQTHIFRKFLSMATNFSSANFNDRLNSVPKVVQSIADLLDAMRKEVQEYADFANQFQELVAMYGKLVIDTQHQMGLLLPHMSAAKDHLSVLADVFESNVNTLTATDQGDIKIAMNGLAKGMQQMINVSHSSGQESRQLNERITKLKTKVQKKRGTVHGRVSLSKALSYLGPLAGASIVARVVGTLVAMKEFGGAGMLVVAGFSLNPIVAIICGALLGGTLIITIASLVYRFWTRHQYKALAFLEKICSGLMELAQANMFFLDYLNKSEEAANTISVQLDQVQNSLTSERYRKQNAKVCKKALETLEQAVQMIETIRNINITRWLDPQSIPHFAIHSLVLPVTIS</sequence>
<name>A0A818NRI9_9BILA</name>
<feature type="transmembrane region" description="Helical" evidence="1">
    <location>
        <begin position="269"/>
        <end position="291"/>
    </location>
</feature>
<keyword evidence="1" id="KW-1133">Transmembrane helix</keyword>
<dbReference type="Proteomes" id="UP000663862">
    <property type="component" value="Unassembled WGS sequence"/>
</dbReference>
<organism evidence="2 4">
    <name type="scientific">Rotaria socialis</name>
    <dbReference type="NCBI Taxonomy" id="392032"/>
    <lineage>
        <taxon>Eukaryota</taxon>
        <taxon>Metazoa</taxon>
        <taxon>Spiralia</taxon>
        <taxon>Gnathifera</taxon>
        <taxon>Rotifera</taxon>
        <taxon>Eurotatoria</taxon>
        <taxon>Bdelloidea</taxon>
        <taxon>Philodinida</taxon>
        <taxon>Philodinidae</taxon>
        <taxon>Rotaria</taxon>
    </lineage>
</organism>
<evidence type="ECO:0000256" key="1">
    <source>
        <dbReference type="SAM" id="Phobius"/>
    </source>
</evidence>
<dbReference type="Proteomes" id="UP000663869">
    <property type="component" value="Unassembled WGS sequence"/>
</dbReference>
<evidence type="ECO:0000313" key="2">
    <source>
        <dbReference type="EMBL" id="CAF3611867.1"/>
    </source>
</evidence>
<comment type="caution">
    <text evidence="2">The sequence shown here is derived from an EMBL/GenBank/DDBJ whole genome shotgun (WGS) entry which is preliminary data.</text>
</comment>
<protein>
    <submittedName>
        <fullName evidence="2">Uncharacterized protein</fullName>
    </submittedName>
</protein>